<dbReference type="Proteomes" id="UP000011599">
    <property type="component" value="Unassembled WGS sequence"/>
</dbReference>
<organism evidence="2 3">
    <name type="scientific">Natronorubrum tibetense GA33</name>
    <dbReference type="NCBI Taxonomy" id="1114856"/>
    <lineage>
        <taxon>Archaea</taxon>
        <taxon>Methanobacteriati</taxon>
        <taxon>Methanobacteriota</taxon>
        <taxon>Stenosarchaea group</taxon>
        <taxon>Halobacteria</taxon>
        <taxon>Halobacteriales</taxon>
        <taxon>Natrialbaceae</taxon>
        <taxon>Natronorubrum</taxon>
    </lineage>
</organism>
<name>L9VXR0_9EURY</name>
<proteinExistence type="predicted"/>
<accession>L9VXR0</accession>
<reference evidence="2 3" key="1">
    <citation type="journal article" date="2014" name="PLoS Genet.">
        <title>Phylogenetically driven sequencing of extremely halophilic archaea reveals strategies for static and dynamic osmo-response.</title>
        <authorList>
            <person name="Becker E.A."/>
            <person name="Seitzer P.M."/>
            <person name="Tritt A."/>
            <person name="Larsen D."/>
            <person name="Krusor M."/>
            <person name="Yao A.I."/>
            <person name="Wu D."/>
            <person name="Madern D."/>
            <person name="Eisen J.A."/>
            <person name="Darling A.E."/>
            <person name="Facciotti M.T."/>
        </authorList>
    </citation>
    <scope>NUCLEOTIDE SEQUENCE [LARGE SCALE GENOMIC DNA]</scope>
    <source>
        <strain evidence="2 3">GA33</strain>
    </source>
</reference>
<dbReference type="EMBL" id="AOHW01000026">
    <property type="protein sequence ID" value="ELY41806.1"/>
    <property type="molecule type" value="Genomic_DNA"/>
</dbReference>
<dbReference type="PATRIC" id="fig|1114856.3.peg.1763"/>
<keyword evidence="3" id="KW-1185">Reference proteome</keyword>
<evidence type="ECO:0000313" key="2">
    <source>
        <dbReference type="EMBL" id="ELY41806.1"/>
    </source>
</evidence>
<feature type="region of interest" description="Disordered" evidence="1">
    <location>
        <begin position="133"/>
        <end position="176"/>
    </location>
</feature>
<evidence type="ECO:0000313" key="3">
    <source>
        <dbReference type="Proteomes" id="UP000011599"/>
    </source>
</evidence>
<dbReference type="AlphaFoldDB" id="L9VXR0"/>
<protein>
    <submittedName>
        <fullName evidence="2">Uncharacterized protein</fullName>
    </submittedName>
</protein>
<comment type="caution">
    <text evidence="2">The sequence shown here is derived from an EMBL/GenBank/DDBJ whole genome shotgun (WGS) entry which is preliminary data.</text>
</comment>
<gene>
    <name evidence="2" type="ORF">C496_08426</name>
</gene>
<sequence length="176" mass="19697">MDATFELSGDGPGEPVTVSLVLDDNEFERTFQPGEKFETELDSLHGDAEIEVEYEKKVKAELEWSAPGIELNVDIEQAQWDHTTGNVEISLENEELTTAFDATLTLPEATTEITGTDTRTVQAETEYEIDIPLTVEDDEVEGGLEIEWDDDEDDDADDDDDDDLDDEDDVEDDDDD</sequence>
<evidence type="ECO:0000256" key="1">
    <source>
        <dbReference type="SAM" id="MobiDB-lite"/>
    </source>
</evidence>